<keyword evidence="3" id="KW-1185">Reference proteome</keyword>
<evidence type="ECO:0000256" key="1">
    <source>
        <dbReference type="SAM" id="MobiDB-lite"/>
    </source>
</evidence>
<dbReference type="EMBL" id="JBFXLR010000018">
    <property type="protein sequence ID" value="KAL2851239.1"/>
    <property type="molecule type" value="Genomic_DNA"/>
</dbReference>
<proteinExistence type="predicted"/>
<reference evidence="2 3" key="1">
    <citation type="submission" date="2024-07" db="EMBL/GenBank/DDBJ databases">
        <title>Section-level genome sequencing and comparative genomics of Aspergillus sections Usti and Cavernicolus.</title>
        <authorList>
            <consortium name="Lawrence Berkeley National Laboratory"/>
            <person name="Nybo J.L."/>
            <person name="Vesth T.C."/>
            <person name="Theobald S."/>
            <person name="Frisvad J.C."/>
            <person name="Larsen T.O."/>
            <person name="Kjaerboelling I."/>
            <person name="Rothschild-Mancinelli K."/>
            <person name="Lyhne E.K."/>
            <person name="Kogle M.E."/>
            <person name="Barry K."/>
            <person name="Clum A."/>
            <person name="Na H."/>
            <person name="Ledsgaard L."/>
            <person name="Lin J."/>
            <person name="Lipzen A."/>
            <person name="Kuo A."/>
            <person name="Riley R."/>
            <person name="Mondo S."/>
            <person name="LaButti K."/>
            <person name="Haridas S."/>
            <person name="Pangalinan J."/>
            <person name="Salamov A.A."/>
            <person name="Simmons B.A."/>
            <person name="Magnuson J.K."/>
            <person name="Chen J."/>
            <person name="Drula E."/>
            <person name="Henrissat B."/>
            <person name="Wiebenga A."/>
            <person name="Lubbers R.J."/>
            <person name="Gomes A.C."/>
            <person name="Macurrencykelacurrency M.R."/>
            <person name="Stajich J."/>
            <person name="Grigoriev I.V."/>
            <person name="Mortensen U.H."/>
            <person name="De vries R.P."/>
            <person name="Baker S.E."/>
            <person name="Andersen M.R."/>
        </authorList>
    </citation>
    <scope>NUCLEOTIDE SEQUENCE [LARGE SCALE GENOMIC DNA]</scope>
    <source>
        <strain evidence="2 3">CBS 756.74</strain>
    </source>
</reference>
<dbReference type="RefSeq" id="XP_070899680.1">
    <property type="nucleotide sequence ID" value="XM_071045410.1"/>
</dbReference>
<dbReference type="GeneID" id="98160574"/>
<gene>
    <name evidence="2" type="ORF">BJX68DRAFT_266146</name>
</gene>
<evidence type="ECO:0008006" key="4">
    <source>
        <dbReference type="Google" id="ProtNLM"/>
    </source>
</evidence>
<comment type="caution">
    <text evidence="2">The sequence shown here is derived from an EMBL/GenBank/DDBJ whole genome shotgun (WGS) entry which is preliminary data.</text>
</comment>
<dbReference type="Proteomes" id="UP001610444">
    <property type="component" value="Unassembled WGS sequence"/>
</dbReference>
<accession>A0ABR4KG52</accession>
<sequence length="226" mass="25098">MSPLSDLVRDSLLATTFPGNGTAETVHVYHERSLHERRQVARSERWIRRGRIGQGGFASVWWEERADQCDSDREKPAMRAVKEINLKGRAGGVDYTRGLEAIAKFSQPASTVDTPQKSSPGIARDIAEFKRSSAAKELYNVERTTGSLATPPEISEDVAKGTASLISRDIEEFGRLRVADYLDEDSISRAIASFHTPRLSNTNPREPPQPDKRAQSLRFQATISTS</sequence>
<evidence type="ECO:0000313" key="3">
    <source>
        <dbReference type="Proteomes" id="UP001610444"/>
    </source>
</evidence>
<organism evidence="2 3">
    <name type="scientific">Aspergillus pseudodeflectus</name>
    <dbReference type="NCBI Taxonomy" id="176178"/>
    <lineage>
        <taxon>Eukaryota</taxon>
        <taxon>Fungi</taxon>
        <taxon>Dikarya</taxon>
        <taxon>Ascomycota</taxon>
        <taxon>Pezizomycotina</taxon>
        <taxon>Eurotiomycetes</taxon>
        <taxon>Eurotiomycetidae</taxon>
        <taxon>Eurotiales</taxon>
        <taxon>Aspergillaceae</taxon>
        <taxon>Aspergillus</taxon>
        <taxon>Aspergillus subgen. Nidulantes</taxon>
    </lineage>
</organism>
<feature type="region of interest" description="Disordered" evidence="1">
    <location>
        <begin position="193"/>
        <end position="226"/>
    </location>
</feature>
<feature type="compositionally biased region" description="Polar residues" evidence="1">
    <location>
        <begin position="217"/>
        <end position="226"/>
    </location>
</feature>
<name>A0ABR4KG52_9EURO</name>
<protein>
    <recommendedName>
        <fullName evidence="4">Protein kinase domain-containing protein</fullName>
    </recommendedName>
</protein>
<evidence type="ECO:0000313" key="2">
    <source>
        <dbReference type="EMBL" id="KAL2851239.1"/>
    </source>
</evidence>